<comment type="caution">
    <text evidence="2">The sequence shown here is derived from an EMBL/GenBank/DDBJ whole genome shotgun (WGS) entry which is preliminary data.</text>
</comment>
<protein>
    <recommendedName>
        <fullName evidence="4">DUF2946 domain-containing protein</fullName>
    </recommendedName>
</protein>
<reference evidence="2 3" key="1">
    <citation type="submission" date="2022-03" db="EMBL/GenBank/DDBJ databases">
        <authorList>
            <person name="He Y."/>
        </authorList>
    </citation>
    <scope>NUCLEOTIDE SEQUENCE [LARGE SCALE GENOMIC DNA]</scope>
    <source>
        <strain evidence="2 3">TK19116</strain>
    </source>
</reference>
<dbReference type="Pfam" id="PF11162">
    <property type="entry name" value="DUF2946"/>
    <property type="match status" value="1"/>
</dbReference>
<name>A0ABT1MSQ6_9RHOB</name>
<dbReference type="Proteomes" id="UP001203945">
    <property type="component" value="Unassembled WGS sequence"/>
</dbReference>
<accession>A0ABT1MSQ6</accession>
<evidence type="ECO:0000313" key="3">
    <source>
        <dbReference type="Proteomes" id="UP001203945"/>
    </source>
</evidence>
<dbReference type="EMBL" id="JAKZEU010000004">
    <property type="protein sequence ID" value="MCQ0971327.1"/>
    <property type="molecule type" value="Genomic_DNA"/>
</dbReference>
<evidence type="ECO:0000256" key="1">
    <source>
        <dbReference type="SAM" id="Phobius"/>
    </source>
</evidence>
<keyword evidence="3" id="KW-1185">Reference proteome</keyword>
<keyword evidence="1" id="KW-1133">Transmembrane helix</keyword>
<gene>
    <name evidence="2" type="ORF">MLD63_12930</name>
</gene>
<sequence length="141" mass="14782">MIRRDAQLAIPLLPGLPGLRAFGWLLLLPFLLFATISQGTMLQAGPAGVRIVLCTGDGVVEAIMAPDGQVHRIDDNAPADHPQTSTCDWALHAQPSMSDGGPALIAAPMLALRTAYSIDVPFSARRAEVLTPAARGPPALV</sequence>
<keyword evidence="1" id="KW-0812">Transmembrane</keyword>
<organism evidence="2 3">
    <name type="scientific">Paracoccus albicereus</name>
    <dbReference type="NCBI Taxonomy" id="2922394"/>
    <lineage>
        <taxon>Bacteria</taxon>
        <taxon>Pseudomonadati</taxon>
        <taxon>Pseudomonadota</taxon>
        <taxon>Alphaproteobacteria</taxon>
        <taxon>Rhodobacterales</taxon>
        <taxon>Paracoccaceae</taxon>
        <taxon>Paracoccus</taxon>
    </lineage>
</organism>
<evidence type="ECO:0008006" key="4">
    <source>
        <dbReference type="Google" id="ProtNLM"/>
    </source>
</evidence>
<keyword evidence="1" id="KW-0472">Membrane</keyword>
<feature type="transmembrane region" description="Helical" evidence="1">
    <location>
        <begin position="21"/>
        <end position="42"/>
    </location>
</feature>
<evidence type="ECO:0000313" key="2">
    <source>
        <dbReference type="EMBL" id="MCQ0971327.1"/>
    </source>
</evidence>
<dbReference type="InterPro" id="IPR021333">
    <property type="entry name" value="DUF2946"/>
</dbReference>
<dbReference type="RefSeq" id="WP_255330328.1">
    <property type="nucleotide sequence ID" value="NZ_JAKZEU010000004.1"/>
</dbReference>
<proteinExistence type="predicted"/>